<protein>
    <submittedName>
        <fullName evidence="1">Uncharacterized protein</fullName>
    </submittedName>
</protein>
<dbReference type="EMBL" id="PXOF01000045">
    <property type="protein sequence ID" value="RGP71277.1"/>
    <property type="molecule type" value="Genomic_DNA"/>
</dbReference>
<keyword evidence="2" id="KW-1185">Reference proteome</keyword>
<evidence type="ECO:0000313" key="1">
    <source>
        <dbReference type="EMBL" id="RGP71277.1"/>
    </source>
</evidence>
<name>A0A395SGP7_FUSSP</name>
<proteinExistence type="predicted"/>
<dbReference type="Proteomes" id="UP000266152">
    <property type="component" value="Unassembled WGS sequence"/>
</dbReference>
<organism evidence="1 2">
    <name type="scientific">Fusarium sporotrichioides</name>
    <dbReference type="NCBI Taxonomy" id="5514"/>
    <lineage>
        <taxon>Eukaryota</taxon>
        <taxon>Fungi</taxon>
        <taxon>Dikarya</taxon>
        <taxon>Ascomycota</taxon>
        <taxon>Pezizomycotina</taxon>
        <taxon>Sordariomycetes</taxon>
        <taxon>Hypocreomycetidae</taxon>
        <taxon>Hypocreales</taxon>
        <taxon>Nectriaceae</taxon>
        <taxon>Fusarium</taxon>
    </lineage>
</organism>
<dbReference type="STRING" id="5514.A0A395SGP7"/>
<sequence>MENTSTRYCITIRPPMFGSSTYRPNYYHVPCFAKLANLAYLPHLHRLWPLNRFTWRRADMELNPATKSLFLDGGAEMLLQEFKWRYYSWCRHRAGMENETIPVEVRLLFHRGIMPRSGTQVPGISIEEQQLLAGSLSPVESKHDDSDAPTWNIFHYYLPDTSIGQNTMTKKDFDFPDILGRWEYQTIHLILTKTDHFRHAIERLSYQPESENFYDDYTYWTPVNRVYDPEKPLPLEMVEWSATVQ</sequence>
<gene>
    <name evidence="1" type="ORF">FSPOR_3398</name>
</gene>
<accession>A0A395SGP7</accession>
<dbReference type="AlphaFoldDB" id="A0A395SGP7"/>
<reference evidence="1 2" key="1">
    <citation type="journal article" date="2018" name="PLoS Pathog.">
        <title>Evolution of structural diversity of trichothecenes, a family of toxins produced by plant pathogenic and entomopathogenic fungi.</title>
        <authorList>
            <person name="Proctor R.H."/>
            <person name="McCormick S.P."/>
            <person name="Kim H.S."/>
            <person name="Cardoza R.E."/>
            <person name="Stanley A.M."/>
            <person name="Lindo L."/>
            <person name="Kelly A."/>
            <person name="Brown D.W."/>
            <person name="Lee T."/>
            <person name="Vaughan M.M."/>
            <person name="Alexander N.J."/>
            <person name="Busman M."/>
            <person name="Gutierrez S."/>
        </authorList>
    </citation>
    <scope>NUCLEOTIDE SEQUENCE [LARGE SCALE GENOMIC DNA]</scope>
    <source>
        <strain evidence="1 2">NRRL 3299</strain>
    </source>
</reference>
<evidence type="ECO:0000313" key="2">
    <source>
        <dbReference type="Proteomes" id="UP000266152"/>
    </source>
</evidence>
<comment type="caution">
    <text evidence="1">The sequence shown here is derived from an EMBL/GenBank/DDBJ whole genome shotgun (WGS) entry which is preliminary data.</text>
</comment>